<gene>
    <name evidence="2" type="ORF">LGH70_08310</name>
</gene>
<evidence type="ECO:0000259" key="1">
    <source>
        <dbReference type="Pfam" id="PF18962"/>
    </source>
</evidence>
<feature type="domain" description="Secretion system C-terminal sorting" evidence="1">
    <location>
        <begin position="487"/>
        <end position="564"/>
    </location>
</feature>
<dbReference type="InterPro" id="IPR026444">
    <property type="entry name" value="Secre_tail"/>
</dbReference>
<dbReference type="EMBL" id="JAJADQ010000004">
    <property type="protein sequence ID" value="MCB2377582.1"/>
    <property type="molecule type" value="Genomic_DNA"/>
</dbReference>
<dbReference type="RefSeq" id="WP_226184712.1">
    <property type="nucleotide sequence ID" value="NZ_JAJADQ010000004.1"/>
</dbReference>
<proteinExistence type="predicted"/>
<dbReference type="Pfam" id="PF18962">
    <property type="entry name" value="Por_Secre_tail"/>
    <property type="match status" value="1"/>
</dbReference>
<accession>A0ABS8AB19</accession>
<sequence length="565" mass="58754">ANASLTQSGGTLAVAGQGFAIDGTFRATGGLLSLAGSSEQRLGGTRATFWDLTVGPAGARLDGPAAIQRVLTLNGNLSTITNPLTLLSGSAGTAMVVNSGGSVVGAATVQRYITPSLNSGLGYRHYSSPVQSTTVADLATSGFSPVVNPGYNTQGNTVNPFPTVYGFDEARIVGTSATTQDFEYGYFSPATLGTALTRGRGYAVNISASEKVDLVGTLNTGTVPVGTLGRGPEGNSGWHLLGNPYPAPLDWKKARTGLPAGVQDAVYVYKSTGQYDGTYQFYQNGFGTLPNGIIGSMQGFFLRVSQPVASFNFLDAWRSASYEATDFNRTTADIRPQVQLDLVSAQGVHEPTYVYFETGATAGVDNHYDAEKLPNTTGLNLASVAAGTSLAVNGLPMATGPVSVPLSVGVPTTGTYTLTAASLLNLGTTDVYLHDAVTGQQVNLKQQPSYRFSASNAALLTDRFRLHFGALRPLSAQNGFTAASVSVYPNPAHQQFTLRLPAVSGAAQATVVLYNVLGKSVRETTLPLPAGGAQTTLDVQNLPVGVYVLRVQAGTAIITKQVVVD</sequence>
<comment type="caution">
    <text evidence="2">The sequence shown here is derived from an EMBL/GenBank/DDBJ whole genome shotgun (WGS) entry which is preliminary data.</text>
</comment>
<organism evidence="2 3">
    <name type="scientific">Hymenobacter nitidus</name>
    <dbReference type="NCBI Taxonomy" id="2880929"/>
    <lineage>
        <taxon>Bacteria</taxon>
        <taxon>Pseudomonadati</taxon>
        <taxon>Bacteroidota</taxon>
        <taxon>Cytophagia</taxon>
        <taxon>Cytophagales</taxon>
        <taxon>Hymenobacteraceae</taxon>
        <taxon>Hymenobacter</taxon>
    </lineage>
</organism>
<evidence type="ECO:0000313" key="3">
    <source>
        <dbReference type="Proteomes" id="UP001165297"/>
    </source>
</evidence>
<dbReference type="NCBIfam" id="TIGR04183">
    <property type="entry name" value="Por_Secre_tail"/>
    <property type="match status" value="1"/>
</dbReference>
<reference evidence="2" key="1">
    <citation type="submission" date="2021-10" db="EMBL/GenBank/DDBJ databases">
        <authorList>
            <person name="Dean J.D."/>
            <person name="Kim M.K."/>
            <person name="Newey C.N."/>
            <person name="Stoker T.S."/>
            <person name="Thompson D.W."/>
            <person name="Grose J.H."/>
        </authorList>
    </citation>
    <scope>NUCLEOTIDE SEQUENCE</scope>
    <source>
        <strain evidence="2">BT635</strain>
    </source>
</reference>
<name>A0ABS8AB19_9BACT</name>
<evidence type="ECO:0000313" key="2">
    <source>
        <dbReference type="EMBL" id="MCB2377582.1"/>
    </source>
</evidence>
<keyword evidence="3" id="KW-1185">Reference proteome</keyword>
<feature type="non-terminal residue" evidence="2">
    <location>
        <position position="1"/>
    </location>
</feature>
<dbReference type="Proteomes" id="UP001165297">
    <property type="component" value="Unassembled WGS sequence"/>
</dbReference>
<protein>
    <submittedName>
        <fullName evidence="2">T9SS type A sorting domain-containing protein</fullName>
    </submittedName>
</protein>